<organism evidence="4 5">
    <name type="scientific">Clostridium fungisolvens</name>
    <dbReference type="NCBI Taxonomy" id="1604897"/>
    <lineage>
        <taxon>Bacteria</taxon>
        <taxon>Bacillati</taxon>
        <taxon>Bacillota</taxon>
        <taxon>Clostridia</taxon>
        <taxon>Eubacteriales</taxon>
        <taxon>Clostridiaceae</taxon>
        <taxon>Clostridium</taxon>
    </lineage>
</organism>
<evidence type="ECO:0000313" key="5">
    <source>
        <dbReference type="Proteomes" id="UP000580568"/>
    </source>
</evidence>
<dbReference type="RefSeq" id="WP_183276492.1">
    <property type="nucleotide sequence ID" value="NZ_BLZR01000001.1"/>
</dbReference>
<dbReference type="Pfam" id="PF00128">
    <property type="entry name" value="Alpha-amylase"/>
    <property type="match status" value="1"/>
</dbReference>
<dbReference type="SMART" id="SM00642">
    <property type="entry name" value="Aamy"/>
    <property type="match status" value="1"/>
</dbReference>
<evidence type="ECO:0000259" key="3">
    <source>
        <dbReference type="SMART" id="SM00642"/>
    </source>
</evidence>
<evidence type="ECO:0000313" key="4">
    <source>
        <dbReference type="EMBL" id="GFP74957.1"/>
    </source>
</evidence>
<proteinExistence type="inferred from homology"/>
<dbReference type="Gene3D" id="3.20.20.80">
    <property type="entry name" value="Glycosidases"/>
    <property type="match status" value="1"/>
</dbReference>
<dbReference type="AlphaFoldDB" id="A0A6V8SCJ8"/>
<dbReference type="PROSITE" id="PS51257">
    <property type="entry name" value="PROKAR_LIPOPROTEIN"/>
    <property type="match status" value="1"/>
</dbReference>
<dbReference type="SUPFAM" id="SSF51011">
    <property type="entry name" value="Glycosyl hydrolase domain"/>
    <property type="match status" value="1"/>
</dbReference>
<keyword evidence="2" id="KW-0732">Signal</keyword>
<evidence type="ECO:0000256" key="1">
    <source>
        <dbReference type="ARBA" id="ARBA00008061"/>
    </source>
</evidence>
<comment type="caution">
    <text evidence="4">The sequence shown here is derived from an EMBL/GenBank/DDBJ whole genome shotgun (WGS) entry which is preliminary data.</text>
</comment>
<dbReference type="PANTHER" id="PTHR10357:SF179">
    <property type="entry name" value="NEUTRAL AND BASIC AMINO ACID TRANSPORT PROTEIN RBAT"/>
    <property type="match status" value="1"/>
</dbReference>
<dbReference type="InterPro" id="IPR017853">
    <property type="entry name" value="GH"/>
</dbReference>
<dbReference type="GO" id="GO:0009313">
    <property type="term" value="P:oligosaccharide catabolic process"/>
    <property type="evidence" value="ECO:0007669"/>
    <property type="project" value="TreeGrafter"/>
</dbReference>
<dbReference type="CDD" id="cd11316">
    <property type="entry name" value="AmyAc_bac2_AmyA"/>
    <property type="match status" value="1"/>
</dbReference>
<dbReference type="GO" id="GO:0004556">
    <property type="term" value="F:alpha-amylase activity"/>
    <property type="evidence" value="ECO:0007669"/>
    <property type="project" value="TreeGrafter"/>
</dbReference>
<name>A0A6V8SCJ8_9CLOT</name>
<accession>A0A6V8SCJ8</accession>
<evidence type="ECO:0000256" key="2">
    <source>
        <dbReference type="SAM" id="SignalP"/>
    </source>
</evidence>
<dbReference type="InterPro" id="IPR006047">
    <property type="entry name" value="GH13_cat_dom"/>
</dbReference>
<dbReference type="InterPro" id="IPR045857">
    <property type="entry name" value="O16G_dom_2"/>
</dbReference>
<dbReference type="Proteomes" id="UP000580568">
    <property type="component" value="Unassembled WGS sequence"/>
</dbReference>
<keyword evidence="5" id="KW-1185">Reference proteome</keyword>
<feature type="domain" description="Glycosyl hydrolase family 13 catalytic" evidence="3">
    <location>
        <begin position="41"/>
        <end position="422"/>
    </location>
</feature>
<comment type="similarity">
    <text evidence="1">Belongs to the glycosyl hydrolase 13 family.</text>
</comment>
<dbReference type="PANTHER" id="PTHR10357">
    <property type="entry name" value="ALPHA-AMYLASE FAMILY MEMBER"/>
    <property type="match status" value="1"/>
</dbReference>
<reference evidence="4 5" key="1">
    <citation type="submission" date="2020-07" db="EMBL/GenBank/DDBJ databases">
        <title>A new beta-1,3-glucan-decomposing anaerobic bacterium isolated from anoxic soil subjected to biological soil disinfestation.</title>
        <authorList>
            <person name="Ueki A."/>
            <person name="Tonouchi A."/>
        </authorList>
    </citation>
    <scope>NUCLEOTIDE SEQUENCE [LARGE SCALE GENOMIC DNA]</scope>
    <source>
        <strain evidence="4 5">TW1</strain>
    </source>
</reference>
<dbReference type="EMBL" id="BLZR01000001">
    <property type="protein sequence ID" value="GFP74957.1"/>
    <property type="molecule type" value="Genomic_DNA"/>
</dbReference>
<feature type="signal peptide" evidence="2">
    <location>
        <begin position="1"/>
        <end position="20"/>
    </location>
</feature>
<feature type="chain" id="PRO_5038579254" evidence="2">
    <location>
        <begin position="21"/>
        <end position="505"/>
    </location>
</feature>
<sequence>MRKKLSSFIMLILTISLFFGCTKQTVAQKDQENYDGRAFYEIFVRSFNDSNGDGIGDLKGVTEKLDYLKDLGVNGIWLMPINDSPSYHGYDVTDYYKINPQYGTMEDLKNLLAEAHKRDIKILMDMVINHTSTENKWFKEAKADKNSKYRDYYIWSTDTNVENEISKMGTKPWTKNTTLNDYYYSIFWEGMPDLNYDNKEVRQEMKNIAKYYEDLGVDGFRLDAAKWIYDDQDKNLQWWKEYNDYCKSINKNFVLTGEVWDNLFAMAPYQESLDSVFDFPLADSITKGVSGQSIEDLPTEIKDNYDTLKEKNKNFVPAPFLSNHDQNRVMDNLGDTEKMKMAAAIYLTLPGTPYIYYGEEVGMTGSKPDENIREPFIWDNKDTSKNTKWMESTNDADKVALNVQKADKDSIYNFYKKLLELRNNYKALRLGDVDKVETNDSGILDMKRTYEKDNIFVIVNSTSADCKIPLEKGKYEVLLDNKDNKKIKSDGNINIKAGEILILKK</sequence>
<dbReference type="SUPFAM" id="SSF51445">
    <property type="entry name" value="(Trans)glycosidases"/>
    <property type="match status" value="1"/>
</dbReference>
<gene>
    <name evidence="4" type="ORF">bsdtw1_01020</name>
</gene>
<dbReference type="Gene3D" id="3.90.400.10">
    <property type="entry name" value="Oligo-1,6-glucosidase, Domain 2"/>
    <property type="match status" value="1"/>
</dbReference>
<protein>
    <submittedName>
        <fullName evidence="4">Alpha-amylase</fullName>
    </submittedName>
</protein>